<evidence type="ECO:0000313" key="2">
    <source>
        <dbReference type="Proteomes" id="UP001243330"/>
    </source>
</evidence>
<comment type="caution">
    <text evidence="1">The sequence shown here is derived from an EMBL/GenBank/DDBJ whole genome shotgun (WGS) entry which is preliminary data.</text>
</comment>
<sequence>MSNPLGRPAKTSAALSVVNARTFSITSNTIFTHRNRFGNALYSTPGEDVDLL</sequence>
<proteinExistence type="predicted"/>
<keyword evidence="2" id="KW-1185">Reference proteome</keyword>
<protein>
    <submittedName>
        <fullName evidence="1">Uncharacterized protein</fullName>
    </submittedName>
</protein>
<evidence type="ECO:0000313" key="1">
    <source>
        <dbReference type="EMBL" id="KAK1852787.1"/>
    </source>
</evidence>
<gene>
    <name evidence="1" type="ORF">CCHR01_04528</name>
</gene>
<dbReference type="EMBL" id="JAQOWY010000067">
    <property type="protein sequence ID" value="KAK1852787.1"/>
    <property type="molecule type" value="Genomic_DNA"/>
</dbReference>
<dbReference type="Proteomes" id="UP001243330">
    <property type="component" value="Unassembled WGS sequence"/>
</dbReference>
<organism evidence="1 2">
    <name type="scientific">Colletotrichum chrysophilum</name>
    <dbReference type="NCBI Taxonomy" id="1836956"/>
    <lineage>
        <taxon>Eukaryota</taxon>
        <taxon>Fungi</taxon>
        <taxon>Dikarya</taxon>
        <taxon>Ascomycota</taxon>
        <taxon>Pezizomycotina</taxon>
        <taxon>Sordariomycetes</taxon>
        <taxon>Hypocreomycetidae</taxon>
        <taxon>Glomerellales</taxon>
        <taxon>Glomerellaceae</taxon>
        <taxon>Colletotrichum</taxon>
        <taxon>Colletotrichum gloeosporioides species complex</taxon>
    </lineage>
</organism>
<reference evidence="1" key="1">
    <citation type="submission" date="2023-01" db="EMBL/GenBank/DDBJ databases">
        <title>Colletotrichum chrysophilum M932 genome sequence.</title>
        <authorList>
            <person name="Baroncelli R."/>
        </authorList>
    </citation>
    <scope>NUCLEOTIDE SEQUENCE</scope>
    <source>
        <strain evidence="1">M932</strain>
    </source>
</reference>
<name>A0AAD9AT94_9PEZI</name>
<dbReference type="AlphaFoldDB" id="A0AAD9AT94"/>
<accession>A0AAD9AT94</accession>